<protein>
    <recommendedName>
        <fullName evidence="3">Lipoprotein</fullName>
    </recommendedName>
</protein>
<dbReference type="OrthoDB" id="673141at2"/>
<dbReference type="RefSeq" id="WP_145665121.1">
    <property type="nucleotide sequence ID" value="NZ_VIWO01000001.1"/>
</dbReference>
<accession>A0A561Q5U5</accession>
<comment type="caution">
    <text evidence="1">The sequence shown here is derived from an EMBL/GenBank/DDBJ whole genome shotgun (WGS) entry which is preliminary data.</text>
</comment>
<proteinExistence type="predicted"/>
<name>A0A561Q5U5_9BACT</name>
<organism evidence="1 2">
    <name type="scientific">Chitinophaga polysaccharea</name>
    <dbReference type="NCBI Taxonomy" id="1293035"/>
    <lineage>
        <taxon>Bacteria</taxon>
        <taxon>Pseudomonadati</taxon>
        <taxon>Bacteroidota</taxon>
        <taxon>Chitinophagia</taxon>
        <taxon>Chitinophagales</taxon>
        <taxon>Chitinophagaceae</taxon>
        <taxon>Chitinophaga</taxon>
    </lineage>
</organism>
<dbReference type="Proteomes" id="UP000320811">
    <property type="component" value="Unassembled WGS sequence"/>
</dbReference>
<dbReference type="EMBL" id="VIWO01000001">
    <property type="protein sequence ID" value="TWF45709.1"/>
    <property type="molecule type" value="Genomic_DNA"/>
</dbReference>
<dbReference type="PROSITE" id="PS51257">
    <property type="entry name" value="PROKAR_LIPOPROTEIN"/>
    <property type="match status" value="1"/>
</dbReference>
<gene>
    <name evidence="1" type="ORF">FHW36_1011640</name>
</gene>
<keyword evidence="2" id="KW-1185">Reference proteome</keyword>
<evidence type="ECO:0000313" key="1">
    <source>
        <dbReference type="EMBL" id="TWF45709.1"/>
    </source>
</evidence>
<evidence type="ECO:0000313" key="2">
    <source>
        <dbReference type="Proteomes" id="UP000320811"/>
    </source>
</evidence>
<evidence type="ECO:0008006" key="3">
    <source>
        <dbReference type="Google" id="ProtNLM"/>
    </source>
</evidence>
<sequence length="214" mass="24937">MGIYKWCFFLLILGGCTATHITSEWQSPDIHPYRYRHILVFASLPASMQQWRPSLETHLANDIAAMGYTTMLSSNTLYSEALKGKDEKTAIALLQQEKVDAILTITLYSTAKERYHIPWILDYYFLDVTSDYSLEYYNQALLLSTLSDYDPDHTIFYWESNLYDMTNGQRVYTLQTSALDINSVKRFSHHYGRQVVKRMKRAGILKQQYPSDLE</sequence>
<dbReference type="AlphaFoldDB" id="A0A561Q5U5"/>
<reference evidence="1 2" key="1">
    <citation type="submission" date="2019-06" db="EMBL/GenBank/DDBJ databases">
        <title>Sorghum-associated microbial communities from plants grown in Nebraska, USA.</title>
        <authorList>
            <person name="Schachtman D."/>
        </authorList>
    </citation>
    <scope>NUCLEOTIDE SEQUENCE [LARGE SCALE GENOMIC DNA]</scope>
    <source>
        <strain evidence="1 2">1209</strain>
    </source>
</reference>